<evidence type="ECO:0000313" key="1">
    <source>
        <dbReference type="EMBL" id="GJM54758.1"/>
    </source>
</evidence>
<evidence type="ECO:0000313" key="2">
    <source>
        <dbReference type="Proteomes" id="UP001055025"/>
    </source>
</evidence>
<dbReference type="EMBL" id="BQKC01000001">
    <property type="protein sequence ID" value="GJM54758.1"/>
    <property type="molecule type" value="Genomic_DNA"/>
</dbReference>
<organism evidence="1 2">
    <name type="scientific">Granulimonas faecalis</name>
    <dbReference type="NCBI Taxonomy" id="2894155"/>
    <lineage>
        <taxon>Bacteria</taxon>
        <taxon>Bacillati</taxon>
        <taxon>Actinomycetota</taxon>
        <taxon>Coriobacteriia</taxon>
        <taxon>Coriobacteriales</taxon>
        <taxon>Kribbibacteriaceae</taxon>
        <taxon>Granulimonas</taxon>
    </lineage>
</organism>
<sequence length="323" mass="34645">MDWYGELTQRVAARYLQEHGPMSEGARQELMGAVAADVDSFVDHPADRAFAMVAQAQAALAKASADDEFLSDDEYMASRARRLERLCAACDEALSIDPDATDAALIRLLATEADALEHVTALRALDGSLGAEAPAEATDPVDAWADVFRHPALRVRAALAVTALDAANVSMALGCARSLLDVMPGDELGMGGTAALALARLEDEEGFNELDARLGRRGSAWTNLARTLLLFKLDRLPAARRALAGFRSLNEGAAYALLRPTYVETYLPCRPEFVPGSFEEAVLAVHEADPVVVDAPDFVNWASEQPGVLDDAVAFARSNGMDW</sequence>
<dbReference type="RefSeq" id="WP_135978089.1">
    <property type="nucleotide sequence ID" value="NZ_BQKC01000001.1"/>
</dbReference>
<dbReference type="Proteomes" id="UP001055025">
    <property type="component" value="Unassembled WGS sequence"/>
</dbReference>
<dbReference type="AlphaFoldDB" id="A0AAV5B0T8"/>
<keyword evidence="2" id="KW-1185">Reference proteome</keyword>
<comment type="caution">
    <text evidence="1">The sequence shown here is derived from an EMBL/GenBank/DDBJ whole genome shotgun (WGS) entry which is preliminary data.</text>
</comment>
<protein>
    <submittedName>
        <fullName evidence="1">Uncharacterized protein</fullName>
    </submittedName>
</protein>
<reference evidence="1" key="1">
    <citation type="journal article" date="2022" name="Int. J. Syst. Evol. Microbiol.">
        <title>Granulimonas faecalis gen. nov., sp. nov., and Leptogranulimonas caecicola gen. nov., sp. nov., novel lactate-producing Atopobiaceae bacteria isolated from mouse intestines, and an emended description of the family Atopobiaceae.</title>
        <authorList>
            <person name="Morinaga K."/>
            <person name="Kusada H."/>
            <person name="Sakamoto S."/>
            <person name="Murakami T."/>
            <person name="Toyoda A."/>
            <person name="Mori H."/>
            <person name="Meng X.Y."/>
            <person name="Takashino M."/>
            <person name="Murotomi K."/>
            <person name="Tamaki H."/>
        </authorList>
    </citation>
    <scope>NUCLEOTIDE SEQUENCE</scope>
    <source>
        <strain evidence="1">OPF53</strain>
    </source>
</reference>
<accession>A0AAV5B0T8</accession>
<gene>
    <name evidence="1" type="ORF">ATOP_04130</name>
</gene>
<proteinExistence type="predicted"/>
<name>A0AAV5B0T8_9ACTN</name>